<comment type="caution">
    <text evidence="1">The sequence shown here is derived from an EMBL/GenBank/DDBJ whole genome shotgun (WGS) entry which is preliminary data.</text>
</comment>
<gene>
    <name evidence="1" type="ORF">Mlute_02315</name>
</gene>
<dbReference type="Proteomes" id="UP000265800">
    <property type="component" value="Unassembled WGS sequence"/>
</dbReference>
<evidence type="ECO:0000313" key="1">
    <source>
        <dbReference type="EMBL" id="RIH83040.1"/>
    </source>
</evidence>
<dbReference type="AlphaFoldDB" id="A0A399EIE3"/>
<proteinExistence type="predicted"/>
<dbReference type="InterPro" id="IPR027961">
    <property type="entry name" value="DUF4442"/>
</dbReference>
<dbReference type="Pfam" id="PF14539">
    <property type="entry name" value="DUF4442"/>
    <property type="match status" value="1"/>
</dbReference>
<sequence length="160" mass="18605">MSPFPRPKAESWQSRLWRWGFNLFPAYRGTGGRVVYIAPDWREVHVALPLSWRTRNYVGTLFGGSMYGAIDPIYMLMLIHNLGPGYVVWDKAATIRFRKPGRTTLYARFVLSEDELQTIRRLACELPSLDRVYPVELVDRLGVVYASFEKTLYVRKAKKE</sequence>
<evidence type="ECO:0000313" key="2">
    <source>
        <dbReference type="Proteomes" id="UP000265800"/>
    </source>
</evidence>
<dbReference type="RefSeq" id="WP_245958955.1">
    <property type="nucleotide sequence ID" value="NZ_QWKZ01000090.1"/>
</dbReference>
<accession>A0A399EIE3</accession>
<dbReference type="SUPFAM" id="SSF54637">
    <property type="entry name" value="Thioesterase/thiol ester dehydrase-isomerase"/>
    <property type="match status" value="1"/>
</dbReference>
<keyword evidence="2" id="KW-1185">Reference proteome</keyword>
<dbReference type="Gene3D" id="3.10.129.10">
    <property type="entry name" value="Hotdog Thioesterase"/>
    <property type="match status" value="1"/>
</dbReference>
<evidence type="ECO:0008006" key="3">
    <source>
        <dbReference type="Google" id="ProtNLM"/>
    </source>
</evidence>
<name>A0A399EIE3_9DEIN</name>
<reference evidence="1 2" key="1">
    <citation type="submission" date="2018-08" db="EMBL/GenBank/DDBJ databases">
        <title>Meiothermus luteus KCTC 52599 genome sequencing project.</title>
        <authorList>
            <person name="Da Costa M.S."/>
            <person name="Albuquerque L."/>
            <person name="Raposo P."/>
            <person name="Froufe H.J.C."/>
            <person name="Barroso C.S."/>
            <person name="Egas C."/>
        </authorList>
    </citation>
    <scope>NUCLEOTIDE SEQUENCE [LARGE SCALE GENOMIC DNA]</scope>
    <source>
        <strain evidence="1 2">KCTC 52599</strain>
    </source>
</reference>
<dbReference type="InterPro" id="IPR029069">
    <property type="entry name" value="HotDog_dom_sf"/>
</dbReference>
<protein>
    <recommendedName>
        <fullName evidence="3">DUF4442 domain-containing protein</fullName>
    </recommendedName>
</protein>
<dbReference type="EMBL" id="QWKZ01000090">
    <property type="protein sequence ID" value="RIH83040.1"/>
    <property type="molecule type" value="Genomic_DNA"/>
</dbReference>
<organism evidence="1 2">
    <name type="scientific">Meiothermus luteus</name>
    <dbReference type="NCBI Taxonomy" id="2026184"/>
    <lineage>
        <taxon>Bacteria</taxon>
        <taxon>Thermotogati</taxon>
        <taxon>Deinococcota</taxon>
        <taxon>Deinococci</taxon>
        <taxon>Thermales</taxon>
        <taxon>Thermaceae</taxon>
        <taxon>Meiothermus</taxon>
    </lineage>
</organism>